<dbReference type="KEGG" id="sez:Sez_1317"/>
<reference evidence="1 2" key="1">
    <citation type="journal article" date="2008" name="PLoS ONE">
        <title>Genome sequence of a lancefield group C Streptococcus zooepidemicus strain causing epidemic nephritis: new information about an old disease.</title>
        <authorList>
            <person name="Beres S.B."/>
            <person name="Sesso R."/>
            <person name="Pinto S.W.L."/>
            <person name="Hoe N.P."/>
            <person name="Porcella S.F."/>
            <person name="Deleo F.R."/>
            <person name="Musser J.M."/>
        </authorList>
    </citation>
    <scope>NUCLEOTIDE SEQUENCE [LARGE SCALE GENOMIC DNA]</scope>
    <source>
        <strain evidence="1 2">MGCS10565</strain>
    </source>
</reference>
<dbReference type="HOGENOM" id="CLU_2883855_0_0_9"/>
<dbReference type="EMBL" id="CP001129">
    <property type="protein sequence ID" value="ACG62653.1"/>
    <property type="molecule type" value="Genomic_DNA"/>
</dbReference>
<dbReference type="Proteomes" id="UP000001873">
    <property type="component" value="Chromosome"/>
</dbReference>
<gene>
    <name evidence="1" type="ordered locus">Sez_1317</name>
</gene>
<evidence type="ECO:0000313" key="2">
    <source>
        <dbReference type="Proteomes" id="UP000001873"/>
    </source>
</evidence>
<name>B4U3T6_STREM</name>
<dbReference type="AlphaFoldDB" id="B4U3T6"/>
<organism evidence="1 2">
    <name type="scientific">Streptococcus equi subsp. zooepidemicus (strain MGCS10565)</name>
    <dbReference type="NCBI Taxonomy" id="552526"/>
    <lineage>
        <taxon>Bacteria</taxon>
        <taxon>Bacillati</taxon>
        <taxon>Bacillota</taxon>
        <taxon>Bacilli</taxon>
        <taxon>Lactobacillales</taxon>
        <taxon>Streptococcaceae</taxon>
        <taxon>Streptococcus</taxon>
    </lineage>
</organism>
<evidence type="ECO:0008006" key="3">
    <source>
        <dbReference type="Google" id="ProtNLM"/>
    </source>
</evidence>
<evidence type="ECO:0000313" key="1">
    <source>
        <dbReference type="EMBL" id="ACG62653.1"/>
    </source>
</evidence>
<proteinExistence type="predicted"/>
<sequence length="63" mass="6998">MVINDLPPSILLKIGSFCHENKRDFGNIKGFAVFVRALAVLVGQYTILNLERDKKAKRTLAGP</sequence>
<protein>
    <recommendedName>
        <fullName evidence="3">Transposase</fullName>
    </recommendedName>
</protein>
<accession>B4U3T6</accession>